<protein>
    <submittedName>
        <fullName evidence="9">Dehydration-responsive element-binding protein 2B</fullName>
    </submittedName>
</protein>
<sequence>MAVYEQTGIDTSKKRKSRARADGTTVADRLKKWKEYNEHIEASFINQGEKPKRRVPAKGSKKGCMKGKGGPENTQCSFRGVRQRIWGKWVAEIREPNRGTRLWLGTFPTAEEAASAYDEAAKAMYGPTARLNFPDCVGSEFTCTSSQSEVCTVEDKAVLGGGEGFVKQEDADCESKLFSQMQDVKEEESVTVSETRQESCAGTHQDASTTGLLDYELLNEFEQQYWSGLSKEKAEREMQQQQQQQDQQTGLLSVADYGWPNDIENDKGFWDSEEFFDVGELLGDLDSDGVLPCPSSNQDQNGIYHHNGYDSNPLQLEPHDGHEFFDLASLDL</sequence>
<comment type="subcellular location">
    <subcellularLocation>
        <location evidence="1">Nucleus</location>
    </subcellularLocation>
</comment>
<evidence type="ECO:0000256" key="3">
    <source>
        <dbReference type="ARBA" id="ARBA00023125"/>
    </source>
</evidence>
<organism evidence="9">
    <name type="scientific">Noccaea caerulescens</name>
    <name type="common">Alpine penny-cress</name>
    <name type="synonym">Thlaspi caerulescens</name>
    <dbReference type="NCBI Taxonomy" id="107243"/>
    <lineage>
        <taxon>Eukaryota</taxon>
        <taxon>Viridiplantae</taxon>
        <taxon>Streptophyta</taxon>
        <taxon>Embryophyta</taxon>
        <taxon>Tracheophyta</taxon>
        <taxon>Spermatophyta</taxon>
        <taxon>Magnoliopsida</taxon>
        <taxon>eudicotyledons</taxon>
        <taxon>Gunneridae</taxon>
        <taxon>Pentapetalae</taxon>
        <taxon>rosids</taxon>
        <taxon>malvids</taxon>
        <taxon>Brassicales</taxon>
        <taxon>Brassicaceae</taxon>
        <taxon>Coluteocarpeae</taxon>
        <taxon>Noccaea</taxon>
    </lineage>
</organism>
<keyword evidence="3" id="KW-0238">DNA-binding</keyword>
<gene>
    <name evidence="9" type="ORF">LE_TR3224_c0_g1_i1_g.10697</name>
</gene>
<reference evidence="9" key="1">
    <citation type="submission" date="2016-07" db="EMBL/GenBank/DDBJ databases">
        <title>De novo transcriptome assembly of four accessions of the metal hyperaccumulator plant Noccaea caerulescens.</title>
        <authorList>
            <person name="Blande D."/>
            <person name="Halimaa P."/>
            <person name="Tervahauta A.I."/>
            <person name="Aarts M.G."/>
            <person name="Karenlampi S.O."/>
        </authorList>
    </citation>
    <scope>NUCLEOTIDE SEQUENCE</scope>
</reference>
<dbReference type="SMART" id="SM00380">
    <property type="entry name" value="AP2"/>
    <property type="match status" value="1"/>
</dbReference>
<dbReference type="GO" id="GO:0006950">
    <property type="term" value="P:response to stress"/>
    <property type="evidence" value="ECO:0007669"/>
    <property type="project" value="TreeGrafter"/>
</dbReference>
<feature type="region of interest" description="Disordered" evidence="7">
    <location>
        <begin position="44"/>
        <end position="71"/>
    </location>
</feature>
<feature type="domain" description="AP2/ERF" evidence="8">
    <location>
        <begin position="77"/>
        <end position="134"/>
    </location>
</feature>
<dbReference type="Gene3D" id="3.30.730.10">
    <property type="entry name" value="AP2/ERF domain"/>
    <property type="match status" value="1"/>
</dbReference>
<evidence type="ECO:0000313" key="9">
    <source>
        <dbReference type="EMBL" id="JAU63641.1"/>
    </source>
</evidence>
<accession>A0A1J3H5L9</accession>
<name>A0A1J3H5L9_NOCCA</name>
<dbReference type="GO" id="GO:0000976">
    <property type="term" value="F:transcription cis-regulatory region binding"/>
    <property type="evidence" value="ECO:0007669"/>
    <property type="project" value="TreeGrafter"/>
</dbReference>
<evidence type="ECO:0000259" key="8">
    <source>
        <dbReference type="PROSITE" id="PS51032"/>
    </source>
</evidence>
<dbReference type="SUPFAM" id="SSF54171">
    <property type="entry name" value="DNA-binding domain"/>
    <property type="match status" value="1"/>
</dbReference>
<proteinExistence type="inferred from homology"/>
<keyword evidence="2" id="KW-0805">Transcription regulation</keyword>
<comment type="similarity">
    <text evidence="6">Belongs to the AP2/ERF transcription factor family. ERF subfamily.</text>
</comment>
<dbReference type="GO" id="GO:0045893">
    <property type="term" value="P:positive regulation of DNA-templated transcription"/>
    <property type="evidence" value="ECO:0007669"/>
    <property type="project" value="TreeGrafter"/>
</dbReference>
<dbReference type="PRINTS" id="PR00367">
    <property type="entry name" value="ETHRSPELEMNT"/>
</dbReference>
<dbReference type="PANTHER" id="PTHR31241:SF74">
    <property type="entry name" value="DEHYDRATION-RESPONSIVE ELEMENT-BINDING PROTEIN 2B"/>
    <property type="match status" value="1"/>
</dbReference>
<evidence type="ECO:0000256" key="7">
    <source>
        <dbReference type="SAM" id="MobiDB-lite"/>
    </source>
</evidence>
<dbReference type="FunFam" id="3.30.730.10:FF:000001">
    <property type="entry name" value="Ethylene-responsive transcription factor 2"/>
    <property type="match status" value="1"/>
</dbReference>
<keyword evidence="4" id="KW-0804">Transcription</keyword>
<dbReference type="CDD" id="cd00018">
    <property type="entry name" value="AP2"/>
    <property type="match status" value="1"/>
</dbReference>
<dbReference type="EMBL" id="GEVL01013700">
    <property type="protein sequence ID" value="JAU63641.1"/>
    <property type="molecule type" value="Transcribed_RNA"/>
</dbReference>
<feature type="compositionally biased region" description="Basic residues" evidence="7">
    <location>
        <begin position="51"/>
        <end position="65"/>
    </location>
</feature>
<evidence type="ECO:0000256" key="6">
    <source>
        <dbReference type="ARBA" id="ARBA00024343"/>
    </source>
</evidence>
<dbReference type="Pfam" id="PF00847">
    <property type="entry name" value="AP2"/>
    <property type="match status" value="1"/>
</dbReference>
<dbReference type="InterPro" id="IPR036955">
    <property type="entry name" value="AP2/ERF_dom_sf"/>
</dbReference>
<evidence type="ECO:0000256" key="1">
    <source>
        <dbReference type="ARBA" id="ARBA00004123"/>
    </source>
</evidence>
<keyword evidence="5" id="KW-0539">Nucleus</keyword>
<dbReference type="InterPro" id="IPR016177">
    <property type="entry name" value="DNA-bd_dom_sf"/>
</dbReference>
<evidence type="ECO:0000256" key="4">
    <source>
        <dbReference type="ARBA" id="ARBA00023163"/>
    </source>
</evidence>
<dbReference type="GO" id="GO:0003700">
    <property type="term" value="F:DNA-binding transcription factor activity"/>
    <property type="evidence" value="ECO:0007669"/>
    <property type="project" value="InterPro"/>
</dbReference>
<dbReference type="GO" id="GO:0005634">
    <property type="term" value="C:nucleus"/>
    <property type="evidence" value="ECO:0007669"/>
    <property type="project" value="UniProtKB-SubCell"/>
</dbReference>
<dbReference type="PROSITE" id="PS51032">
    <property type="entry name" value="AP2_ERF"/>
    <property type="match status" value="1"/>
</dbReference>
<evidence type="ECO:0000256" key="2">
    <source>
        <dbReference type="ARBA" id="ARBA00023015"/>
    </source>
</evidence>
<dbReference type="AlphaFoldDB" id="A0A1J3H5L9"/>
<evidence type="ECO:0000256" key="5">
    <source>
        <dbReference type="ARBA" id="ARBA00023242"/>
    </source>
</evidence>
<dbReference type="PANTHER" id="PTHR31241">
    <property type="entry name" value="DEHYDRATION-RESPONSIVE ELEMENT-BINDING PROTEIN 2C"/>
    <property type="match status" value="1"/>
</dbReference>
<dbReference type="InterPro" id="IPR001471">
    <property type="entry name" value="AP2/ERF_dom"/>
</dbReference>
<feature type="region of interest" description="Disordered" evidence="7">
    <location>
        <begin position="1"/>
        <end position="24"/>
    </location>
</feature>
<feature type="region of interest" description="Disordered" evidence="7">
    <location>
        <begin position="289"/>
        <end position="316"/>
    </location>
</feature>